<dbReference type="InterPro" id="IPR051873">
    <property type="entry name" value="KNR4/SMI1_regulator"/>
</dbReference>
<feature type="domain" description="Knr4/Smi1-like" evidence="1">
    <location>
        <begin position="31"/>
        <end position="174"/>
    </location>
</feature>
<dbReference type="Pfam" id="PF09346">
    <property type="entry name" value="SMI1_KNR4"/>
    <property type="match status" value="1"/>
</dbReference>
<gene>
    <name evidence="2" type="ORF">SAMN06265337_0523</name>
</gene>
<dbReference type="Gene3D" id="3.40.1580.10">
    <property type="entry name" value="SMI1/KNR4-like"/>
    <property type="match status" value="1"/>
</dbReference>
<organism evidence="2 3">
    <name type="scientific">Hymenobacter gelipurpurascens</name>
    <dbReference type="NCBI Taxonomy" id="89968"/>
    <lineage>
        <taxon>Bacteria</taxon>
        <taxon>Pseudomonadati</taxon>
        <taxon>Bacteroidota</taxon>
        <taxon>Cytophagia</taxon>
        <taxon>Cytophagales</taxon>
        <taxon>Hymenobacteraceae</taxon>
        <taxon>Hymenobacter</taxon>
    </lineage>
</organism>
<evidence type="ECO:0000313" key="2">
    <source>
        <dbReference type="EMBL" id="SNC61709.1"/>
    </source>
</evidence>
<dbReference type="InterPro" id="IPR018958">
    <property type="entry name" value="Knr4/Smi1-like_dom"/>
</dbReference>
<dbReference type="Proteomes" id="UP000198131">
    <property type="component" value="Unassembled WGS sequence"/>
</dbReference>
<keyword evidence="3" id="KW-1185">Reference proteome</keyword>
<dbReference type="EMBL" id="FYEW01000001">
    <property type="protein sequence ID" value="SNC61709.1"/>
    <property type="molecule type" value="Genomic_DNA"/>
</dbReference>
<dbReference type="AlphaFoldDB" id="A0A212T6R5"/>
<dbReference type="SUPFAM" id="SSF160631">
    <property type="entry name" value="SMI1/KNR4-like"/>
    <property type="match status" value="1"/>
</dbReference>
<dbReference type="OrthoDB" id="6989522at2"/>
<accession>A0A212T6R5</accession>
<name>A0A212T6R5_9BACT</name>
<evidence type="ECO:0000313" key="3">
    <source>
        <dbReference type="Proteomes" id="UP000198131"/>
    </source>
</evidence>
<proteinExistence type="predicted"/>
<dbReference type="PANTHER" id="PTHR47432:SF1">
    <property type="entry name" value="CELL WALL ASSEMBLY REGULATOR SMI1"/>
    <property type="match status" value="1"/>
</dbReference>
<dbReference type="RefSeq" id="WP_088841858.1">
    <property type="nucleotide sequence ID" value="NZ_FYEW01000001.1"/>
</dbReference>
<reference evidence="3" key="1">
    <citation type="submission" date="2017-06" db="EMBL/GenBank/DDBJ databases">
        <authorList>
            <person name="Varghese N."/>
            <person name="Submissions S."/>
        </authorList>
    </citation>
    <scope>NUCLEOTIDE SEQUENCE [LARGE SCALE GENOMIC DNA]</scope>
    <source>
        <strain evidence="3">DSM 11116</strain>
    </source>
</reference>
<sequence>MIIFSMTAYWQRIESWIKSNYPAVLATLNAPASVAELDKVESVLNAKLPEDFKLFLSVHNGQAQTHLSLFDGDSLLSTEDIIAEWESWNSILPSINEEGIKLSGKPITSEPDPGVRNDWWHTGWIPFTTDGCGNSYCIDVAPTSEGKSGQIIRMWHDDANRPIVAASLSEWIDAYVLDLEKGAYAPSNNLGWGGIIKK</sequence>
<evidence type="ECO:0000259" key="1">
    <source>
        <dbReference type="SMART" id="SM00860"/>
    </source>
</evidence>
<protein>
    <submittedName>
        <fullName evidence="2">Cell wall assembly regulator SMI1</fullName>
    </submittedName>
</protein>
<dbReference type="SMART" id="SM00860">
    <property type="entry name" value="SMI1_KNR4"/>
    <property type="match status" value="1"/>
</dbReference>
<dbReference type="PANTHER" id="PTHR47432">
    <property type="entry name" value="CELL WALL ASSEMBLY REGULATOR SMI1"/>
    <property type="match status" value="1"/>
</dbReference>
<dbReference type="InterPro" id="IPR037883">
    <property type="entry name" value="Knr4/Smi1-like_sf"/>
</dbReference>